<dbReference type="Gene3D" id="3.40.190.10">
    <property type="entry name" value="Periplasmic binding protein-like II"/>
    <property type="match status" value="1"/>
</dbReference>
<dbReference type="SUPFAM" id="SSF53850">
    <property type="entry name" value="Periplasmic binding protein-like II"/>
    <property type="match status" value="1"/>
</dbReference>
<comment type="caution">
    <text evidence="1">The sequence shown here is derived from an EMBL/GenBank/DDBJ whole genome shotgun (WGS) entry which is preliminary data.</text>
</comment>
<gene>
    <name evidence="1" type="ORF">S12H4_21808</name>
</gene>
<evidence type="ECO:0000313" key="1">
    <source>
        <dbReference type="EMBL" id="GAI85704.1"/>
    </source>
</evidence>
<feature type="non-terminal residue" evidence="1">
    <location>
        <position position="249"/>
    </location>
</feature>
<organism evidence="1">
    <name type="scientific">marine sediment metagenome</name>
    <dbReference type="NCBI Taxonomy" id="412755"/>
    <lineage>
        <taxon>unclassified sequences</taxon>
        <taxon>metagenomes</taxon>
        <taxon>ecological metagenomes</taxon>
    </lineage>
</organism>
<reference evidence="1" key="1">
    <citation type="journal article" date="2014" name="Front. Microbiol.">
        <title>High frequency of phylogenetically diverse reductive dehalogenase-homologous genes in deep subseafloor sedimentary metagenomes.</title>
        <authorList>
            <person name="Kawai M."/>
            <person name="Futagami T."/>
            <person name="Toyoda A."/>
            <person name="Takaki Y."/>
            <person name="Nishi S."/>
            <person name="Hori S."/>
            <person name="Arai W."/>
            <person name="Tsubouchi T."/>
            <person name="Morono Y."/>
            <person name="Uchiyama I."/>
            <person name="Ito T."/>
            <person name="Fujiyama A."/>
            <person name="Inagaki F."/>
            <person name="Takami H."/>
        </authorList>
    </citation>
    <scope>NUCLEOTIDE SEQUENCE</scope>
    <source>
        <strain evidence="1">Expedition CK06-06</strain>
    </source>
</reference>
<dbReference type="AlphaFoldDB" id="X1U065"/>
<accession>X1U065</accession>
<sequence length="249" mass="28139">LVKETVVVKEIVKETVIVEGKPKEVTKVVEKVVEVEKVVTATPAPEVPKLITYVESAGFGVPQYSETIAPIAKELSKKMQSEGVNIEFRVLVLDDPRTKYPLLYASGVEFTFAFDAQWYNMLSLRDQGYFRPLEGLLPQFPHIVEAIGQDVIDYNFMGDHLYGLPTGFYLGGTSGVVYRLDLIEKYGMDKPTCLDDLEEFFKEVKKNEPEMIAFGADKVFNAFYDSGRWHWYTRKTHPYSRGGEAAGVT</sequence>
<proteinExistence type="predicted"/>
<feature type="non-terminal residue" evidence="1">
    <location>
        <position position="1"/>
    </location>
</feature>
<dbReference type="EMBL" id="BARW01011276">
    <property type="protein sequence ID" value="GAI85704.1"/>
    <property type="molecule type" value="Genomic_DNA"/>
</dbReference>
<protein>
    <submittedName>
        <fullName evidence="1">Uncharacterized protein</fullName>
    </submittedName>
</protein>
<name>X1U065_9ZZZZ</name>